<organism evidence="4 5">
    <name type="scientific">Alishewanella tabrizica</name>
    <dbReference type="NCBI Taxonomy" id="671278"/>
    <lineage>
        <taxon>Bacteria</taxon>
        <taxon>Pseudomonadati</taxon>
        <taxon>Pseudomonadota</taxon>
        <taxon>Gammaproteobacteria</taxon>
        <taxon>Alteromonadales</taxon>
        <taxon>Alteromonadaceae</taxon>
        <taxon>Alishewanella</taxon>
    </lineage>
</organism>
<dbReference type="PANTHER" id="PTHR43479:SF12">
    <property type="entry name" value="TRANSCRIPTIONAL REGULATORY PROTEIN"/>
    <property type="match status" value="1"/>
</dbReference>
<evidence type="ECO:0000313" key="4">
    <source>
        <dbReference type="EMBL" id="GGW70344.1"/>
    </source>
</evidence>
<dbReference type="PRINTS" id="PR00455">
    <property type="entry name" value="HTHTETR"/>
</dbReference>
<keyword evidence="1 2" id="KW-0238">DNA-binding</keyword>
<accession>A0ABQ2WVN2</accession>
<keyword evidence="5" id="KW-1185">Reference proteome</keyword>
<dbReference type="EMBL" id="BMYR01000012">
    <property type="protein sequence ID" value="GGW70344.1"/>
    <property type="molecule type" value="Genomic_DNA"/>
</dbReference>
<evidence type="ECO:0000256" key="1">
    <source>
        <dbReference type="ARBA" id="ARBA00023125"/>
    </source>
</evidence>
<gene>
    <name evidence="4" type="ORF">GCM10008111_28140</name>
</gene>
<dbReference type="RefSeq" id="WP_189483867.1">
    <property type="nucleotide sequence ID" value="NZ_BMYR01000012.1"/>
</dbReference>
<feature type="DNA-binding region" description="H-T-H motif" evidence="2">
    <location>
        <begin position="28"/>
        <end position="47"/>
    </location>
</feature>
<dbReference type="InterPro" id="IPR001647">
    <property type="entry name" value="HTH_TetR"/>
</dbReference>
<dbReference type="SUPFAM" id="SSF46689">
    <property type="entry name" value="Homeodomain-like"/>
    <property type="match status" value="1"/>
</dbReference>
<name>A0ABQ2WVN2_9ALTE</name>
<dbReference type="PROSITE" id="PS50977">
    <property type="entry name" value="HTH_TETR_2"/>
    <property type="match status" value="1"/>
</dbReference>
<reference evidence="5" key="1">
    <citation type="journal article" date="2019" name="Int. J. Syst. Evol. Microbiol.">
        <title>The Global Catalogue of Microorganisms (GCM) 10K type strain sequencing project: providing services to taxonomists for standard genome sequencing and annotation.</title>
        <authorList>
            <consortium name="The Broad Institute Genomics Platform"/>
            <consortium name="The Broad Institute Genome Sequencing Center for Infectious Disease"/>
            <person name="Wu L."/>
            <person name="Ma J."/>
        </authorList>
    </citation>
    <scope>NUCLEOTIDE SEQUENCE [LARGE SCALE GENOMIC DNA]</scope>
    <source>
        <strain evidence="5">KCTC 23723</strain>
    </source>
</reference>
<feature type="domain" description="HTH tetR-type" evidence="3">
    <location>
        <begin position="5"/>
        <end position="65"/>
    </location>
</feature>
<dbReference type="InterPro" id="IPR025722">
    <property type="entry name" value="TetR"/>
</dbReference>
<evidence type="ECO:0000259" key="3">
    <source>
        <dbReference type="PROSITE" id="PS50977"/>
    </source>
</evidence>
<protein>
    <submittedName>
        <fullName evidence="4">TetR family transcriptional regulator</fullName>
    </submittedName>
</protein>
<dbReference type="Pfam" id="PF13972">
    <property type="entry name" value="TetR"/>
    <property type="match status" value="1"/>
</dbReference>
<dbReference type="Gene3D" id="1.10.357.10">
    <property type="entry name" value="Tetracycline Repressor, domain 2"/>
    <property type="match status" value="1"/>
</dbReference>
<dbReference type="InterPro" id="IPR009057">
    <property type="entry name" value="Homeodomain-like_sf"/>
</dbReference>
<evidence type="ECO:0000313" key="5">
    <source>
        <dbReference type="Proteomes" id="UP000634667"/>
    </source>
</evidence>
<evidence type="ECO:0000256" key="2">
    <source>
        <dbReference type="PROSITE-ProRule" id="PRU00335"/>
    </source>
</evidence>
<dbReference type="Pfam" id="PF00440">
    <property type="entry name" value="TetR_N"/>
    <property type="match status" value="1"/>
</dbReference>
<dbReference type="PANTHER" id="PTHR43479">
    <property type="entry name" value="ACREF/ENVCD OPERON REPRESSOR-RELATED"/>
    <property type="match status" value="1"/>
</dbReference>
<proteinExistence type="predicted"/>
<dbReference type="Proteomes" id="UP000634667">
    <property type="component" value="Unassembled WGS sequence"/>
</dbReference>
<comment type="caution">
    <text evidence="4">The sequence shown here is derived from an EMBL/GenBank/DDBJ whole genome shotgun (WGS) entry which is preliminary data.</text>
</comment>
<dbReference type="InterPro" id="IPR050624">
    <property type="entry name" value="HTH-type_Tx_Regulator"/>
</dbReference>
<sequence>MEKKLRTKDRILQASIALFNEVGERQVTTNHIAAHLGISPGNLYYHFRNKEDIVRQIFREYAKLLDTRIKPPAHSSQALDALTDYLDAVFELMWRFQFFYANLPDILARDPALQQDYLQVQQGVLGRVMSVIKALKAAGVIKIDDNDIRDVAHNIKLLVTFWISYLKTQAPDAVINKANLYRGVLKVLLLFKPYATPEALPDINTLQQHYTELAGSDTSAVDL</sequence>